<keyword evidence="5" id="KW-0234">DNA repair</keyword>
<keyword evidence="4" id="KW-0227">DNA damage</keyword>
<evidence type="ECO:0000313" key="9">
    <source>
        <dbReference type="EMBL" id="AZG48650.1"/>
    </source>
</evidence>
<comment type="catalytic activity">
    <reaction evidence="1">
        <text>a 4-O-methyl-thymidine in DNA + L-cysteinyl-[protein] = a thymidine in DNA + S-methyl-L-cysteinyl-[protein]</text>
        <dbReference type="Rhea" id="RHEA:53428"/>
        <dbReference type="Rhea" id="RHEA-COMP:10131"/>
        <dbReference type="Rhea" id="RHEA-COMP:10132"/>
        <dbReference type="Rhea" id="RHEA-COMP:13555"/>
        <dbReference type="Rhea" id="RHEA-COMP:13556"/>
        <dbReference type="ChEBI" id="CHEBI:29950"/>
        <dbReference type="ChEBI" id="CHEBI:82612"/>
        <dbReference type="ChEBI" id="CHEBI:137386"/>
        <dbReference type="ChEBI" id="CHEBI:137387"/>
        <dbReference type="EC" id="2.1.1.63"/>
    </reaction>
</comment>
<evidence type="ECO:0000313" key="10">
    <source>
        <dbReference type="Proteomes" id="UP000271469"/>
    </source>
</evidence>
<dbReference type="SUPFAM" id="SSF46767">
    <property type="entry name" value="Methylated DNA-protein cysteine methyltransferase, C-terminal domain"/>
    <property type="match status" value="1"/>
</dbReference>
<feature type="domain" description="Methylated-DNA-[protein]-cysteine S-methyltransferase DNA binding" evidence="8">
    <location>
        <begin position="104"/>
        <end position="183"/>
    </location>
</feature>
<dbReference type="GO" id="GO:0006281">
    <property type="term" value="P:DNA repair"/>
    <property type="evidence" value="ECO:0007669"/>
    <property type="project" value="UniProtKB-KW"/>
</dbReference>
<evidence type="ECO:0000256" key="2">
    <source>
        <dbReference type="ARBA" id="ARBA00022603"/>
    </source>
</evidence>
<dbReference type="RefSeq" id="WP_124710825.1">
    <property type="nucleotide sequence ID" value="NZ_CP033972.1"/>
</dbReference>
<dbReference type="EMBL" id="CP033972">
    <property type="protein sequence ID" value="AZG48650.1"/>
    <property type="molecule type" value="Genomic_DNA"/>
</dbReference>
<dbReference type="InterPro" id="IPR014048">
    <property type="entry name" value="MethylDNA_cys_MeTrfase_DNA-bd"/>
</dbReference>
<organism evidence="9 10">
    <name type="scientific">Gordonia insulae</name>
    <dbReference type="NCBI Taxonomy" id="2420509"/>
    <lineage>
        <taxon>Bacteria</taxon>
        <taxon>Bacillati</taxon>
        <taxon>Actinomycetota</taxon>
        <taxon>Actinomycetes</taxon>
        <taxon>Mycobacteriales</taxon>
        <taxon>Gordoniaceae</taxon>
        <taxon>Gordonia</taxon>
    </lineage>
</organism>
<accession>A0A3G8JWQ8</accession>
<comment type="catalytic activity">
    <reaction evidence="6">
        <text>a 6-O-methyl-2'-deoxyguanosine in DNA + L-cysteinyl-[protein] = S-methyl-L-cysteinyl-[protein] + a 2'-deoxyguanosine in DNA</text>
        <dbReference type="Rhea" id="RHEA:24000"/>
        <dbReference type="Rhea" id="RHEA-COMP:10131"/>
        <dbReference type="Rhea" id="RHEA-COMP:10132"/>
        <dbReference type="Rhea" id="RHEA-COMP:11367"/>
        <dbReference type="Rhea" id="RHEA-COMP:11368"/>
        <dbReference type="ChEBI" id="CHEBI:29950"/>
        <dbReference type="ChEBI" id="CHEBI:82612"/>
        <dbReference type="ChEBI" id="CHEBI:85445"/>
        <dbReference type="ChEBI" id="CHEBI:85448"/>
        <dbReference type="EC" id="2.1.1.63"/>
    </reaction>
</comment>
<dbReference type="InterPro" id="IPR001497">
    <property type="entry name" value="MethylDNA_cys_MeTrfase_AS"/>
</dbReference>
<dbReference type="PANTHER" id="PTHR10815:SF13">
    <property type="entry name" value="METHYLATED-DNA--PROTEIN-CYSTEINE METHYLTRANSFERASE"/>
    <property type="match status" value="1"/>
</dbReference>
<evidence type="ECO:0000256" key="4">
    <source>
        <dbReference type="ARBA" id="ARBA00022763"/>
    </source>
</evidence>
<dbReference type="GO" id="GO:0032259">
    <property type="term" value="P:methylation"/>
    <property type="evidence" value="ECO:0007669"/>
    <property type="project" value="UniProtKB-KW"/>
</dbReference>
<evidence type="ECO:0000259" key="8">
    <source>
        <dbReference type="Pfam" id="PF01035"/>
    </source>
</evidence>
<dbReference type="InterPro" id="IPR036217">
    <property type="entry name" value="MethylDNA_cys_MeTrfase_DNAb"/>
</dbReference>
<proteinExistence type="predicted"/>
<dbReference type="KEGG" id="gom:D7316_05270"/>
<gene>
    <name evidence="9" type="primary">ogt_2</name>
    <name evidence="9" type="ORF">D7316_05270</name>
</gene>
<feature type="region of interest" description="Disordered" evidence="7">
    <location>
        <begin position="1"/>
        <end position="25"/>
    </location>
</feature>
<dbReference type="PANTHER" id="PTHR10815">
    <property type="entry name" value="METHYLATED-DNA--PROTEIN-CYSTEINE METHYLTRANSFERASE"/>
    <property type="match status" value="1"/>
</dbReference>
<dbReference type="PROSITE" id="PS00374">
    <property type="entry name" value="MGMT"/>
    <property type="match status" value="1"/>
</dbReference>
<dbReference type="Pfam" id="PF01035">
    <property type="entry name" value="DNA_binding_1"/>
    <property type="match status" value="1"/>
</dbReference>
<dbReference type="NCBIfam" id="TIGR00589">
    <property type="entry name" value="ogt"/>
    <property type="match status" value="1"/>
</dbReference>
<evidence type="ECO:0000256" key="5">
    <source>
        <dbReference type="ARBA" id="ARBA00023204"/>
    </source>
</evidence>
<dbReference type="InterPro" id="IPR036388">
    <property type="entry name" value="WH-like_DNA-bd_sf"/>
</dbReference>
<keyword evidence="10" id="KW-1185">Reference proteome</keyword>
<evidence type="ECO:0000256" key="1">
    <source>
        <dbReference type="ARBA" id="ARBA00001286"/>
    </source>
</evidence>
<protein>
    <submittedName>
        <fullName evidence="9">Methylated-DNA--protein-cysteine methyltransferase</fullName>
        <ecNumber evidence="9">2.1.1.63</ecNumber>
    </submittedName>
</protein>
<sequence>MTSTITTPATTTSATTTSATTAQWTSIPTPDGTFTVIADDAERVLASGWTDDPEYLTALVHRSIRPATLARTDGLDALRASVESYYAGTFSAIDDVEVRQHSGPFLERAWPVLRTVGPGEPVSYTAFAEMSGAPTAIRGAAAACSRNAAALFVPCHRVLRSDGSLGGFRYGLPIKRSLLVREGYRFD</sequence>
<keyword evidence="2 9" id="KW-0489">Methyltransferase</keyword>
<dbReference type="OrthoDB" id="9802228at2"/>
<dbReference type="Gene3D" id="1.10.10.10">
    <property type="entry name" value="Winged helix-like DNA-binding domain superfamily/Winged helix DNA-binding domain"/>
    <property type="match status" value="1"/>
</dbReference>
<dbReference type="GO" id="GO:0003908">
    <property type="term" value="F:methylated-DNA-[protein]-cysteine S-methyltransferase activity"/>
    <property type="evidence" value="ECO:0007669"/>
    <property type="project" value="UniProtKB-EC"/>
</dbReference>
<dbReference type="Proteomes" id="UP000271469">
    <property type="component" value="Chromosome"/>
</dbReference>
<reference evidence="9 10" key="1">
    <citation type="submission" date="2018-11" db="EMBL/GenBank/DDBJ databases">
        <title>Gordonia insulae sp. nov., isolated from an island soil.</title>
        <authorList>
            <person name="Kim Y.S."/>
            <person name="Kim S.B."/>
        </authorList>
    </citation>
    <scope>NUCLEOTIDE SEQUENCE [LARGE SCALE GENOMIC DNA]</scope>
    <source>
        <strain evidence="9 10">MMS17-SY073</strain>
    </source>
</reference>
<evidence type="ECO:0000256" key="3">
    <source>
        <dbReference type="ARBA" id="ARBA00022679"/>
    </source>
</evidence>
<dbReference type="EC" id="2.1.1.63" evidence="9"/>
<keyword evidence="3 9" id="KW-0808">Transferase</keyword>
<name>A0A3G8JWQ8_9ACTN</name>
<evidence type="ECO:0000256" key="7">
    <source>
        <dbReference type="SAM" id="MobiDB-lite"/>
    </source>
</evidence>
<dbReference type="AlphaFoldDB" id="A0A3G8JWQ8"/>
<evidence type="ECO:0000256" key="6">
    <source>
        <dbReference type="ARBA" id="ARBA00049348"/>
    </source>
</evidence>
<dbReference type="CDD" id="cd06445">
    <property type="entry name" value="ATase"/>
    <property type="match status" value="1"/>
</dbReference>